<dbReference type="AlphaFoldDB" id="A0A9D5PBG9"/>
<organism evidence="1 2">
    <name type="scientific">Xylanibacter ruminicola</name>
    <name type="common">Prevotella ruminicola</name>
    <dbReference type="NCBI Taxonomy" id="839"/>
    <lineage>
        <taxon>Bacteria</taxon>
        <taxon>Pseudomonadati</taxon>
        <taxon>Bacteroidota</taxon>
        <taxon>Bacteroidia</taxon>
        <taxon>Bacteroidales</taxon>
        <taxon>Prevotellaceae</taxon>
        <taxon>Xylanibacter</taxon>
    </lineage>
</organism>
<sequence>MVDSIKSTTFAPTRTRQASSQCLNRRVVLFLYDEQQNPIPETIRPLLPNRMTGSWITLPTDALRIYFNLCIIKYFLNIISPNNDMKAKVDALLAAYPSIDVTAMGFLRGWESEPLWQ</sequence>
<name>A0A9D5PBG9_XYLRU</name>
<evidence type="ECO:0000313" key="2">
    <source>
        <dbReference type="Proteomes" id="UP000806522"/>
    </source>
</evidence>
<accession>A0A9D5PBG9</accession>
<gene>
    <name evidence="1" type="ORF">E7101_14860</name>
</gene>
<evidence type="ECO:0000313" key="1">
    <source>
        <dbReference type="EMBL" id="MBE6272201.1"/>
    </source>
</evidence>
<reference evidence="1" key="1">
    <citation type="submission" date="2019-04" db="EMBL/GenBank/DDBJ databases">
        <title>Evolution of Biomass-Degrading Anaerobic Consortia Revealed by Metagenomics.</title>
        <authorList>
            <person name="Peng X."/>
        </authorList>
    </citation>
    <scope>NUCLEOTIDE SEQUENCE</scope>
    <source>
        <strain evidence="1">SIG140</strain>
    </source>
</reference>
<dbReference type="EMBL" id="SUYC01000028">
    <property type="protein sequence ID" value="MBE6272201.1"/>
    <property type="molecule type" value="Genomic_DNA"/>
</dbReference>
<proteinExistence type="predicted"/>
<dbReference type="Proteomes" id="UP000806522">
    <property type="component" value="Unassembled WGS sequence"/>
</dbReference>
<protein>
    <submittedName>
        <fullName evidence="1">Uncharacterized protein</fullName>
    </submittedName>
</protein>
<comment type="caution">
    <text evidence="1">The sequence shown here is derived from an EMBL/GenBank/DDBJ whole genome shotgun (WGS) entry which is preliminary data.</text>
</comment>